<dbReference type="RefSeq" id="WP_127151561.1">
    <property type="nucleotide sequence ID" value="NZ_CP029042.1"/>
</dbReference>
<protein>
    <submittedName>
        <fullName evidence="2">ATP/GTP-binding protein</fullName>
    </submittedName>
</protein>
<organism evidence="2 3">
    <name type="scientific">Streptomyces lydicus</name>
    <dbReference type="NCBI Taxonomy" id="47763"/>
    <lineage>
        <taxon>Bacteria</taxon>
        <taxon>Bacillati</taxon>
        <taxon>Actinomycetota</taxon>
        <taxon>Actinomycetes</taxon>
        <taxon>Kitasatosporales</taxon>
        <taxon>Streptomycetaceae</taxon>
        <taxon>Streptomyces</taxon>
    </lineage>
</organism>
<evidence type="ECO:0000313" key="2">
    <source>
        <dbReference type="EMBL" id="AZS72402.1"/>
    </source>
</evidence>
<sequence>MSEQHPRGTNAAPEAVAHGHGRVFQADRDQHITEHHHHYNHDSTGQISSPQNSDGFATGPDSIRVPLAAPKPVVVRNRDEAKQQLLSAVTTLGGARIHVLHGMGGCGKTTLARFVFDETVSSGVVEGFWVNAASRSALRAGMLSVAAERGATTAELEAVQRGLRPAADLVWGYLDRPGTPWILVMDNADEPSFLDGGWIRSSRYGTTLVTSRQSQSPVWVDAEHHRIGLLPPQDAARVLCDLAPSTGSDEDALELAQAVGRLPLALTLVGSQLSDQLLEAVTMADFRHRLSHEPSVQIDNGSVPWDSDMRRTLGSTWQLSLDALAERGLPDAGTLMRLFSCFAPGPLPVSLIRPGEIEAAGLGEVQPPLSSARVAPCLRGLFDHALVLVEDFPGQDGERPTRIVQLHALVLDTVFRGIPARMRAPLLSAAAHLFVQALPEEVPTPAGDRMRNMMVPHAVQLLENAEAEGVERVIAAALTAARRLRNDLVARGEQPSALPLAQRVVEAAQRNISADDPELLEDQHRLAGILIWTGDHDAAISLHREVLTRRERTLGADSPDTLSSAHELFFALYLIGDWPAAERTIRRAAEGRERVLGEGHPDTLHSRGLLAEVLCRMGDEDENVQISEEICEISESVLGAEHPITISSSLTRAFVLDEVGRPAEAEGPARRALDAYRRVHGAQHWLAMASANRLAMVLRGLGRWEEAQQLAEEVLEIRRSVLGDEHHHTLLIRIELVRIAQVAGRAEEAVRLGRATLEACQRVLGEDHQETIDCRAALQAAEDGVR</sequence>
<dbReference type="InterPro" id="IPR027417">
    <property type="entry name" value="P-loop_NTPase"/>
</dbReference>
<dbReference type="Pfam" id="PF13424">
    <property type="entry name" value="TPR_12"/>
    <property type="match status" value="1"/>
</dbReference>
<dbReference type="SUPFAM" id="SSF48452">
    <property type="entry name" value="TPR-like"/>
    <property type="match status" value="2"/>
</dbReference>
<dbReference type="InterPro" id="IPR053137">
    <property type="entry name" value="NLR-like"/>
</dbReference>
<feature type="compositionally biased region" description="Polar residues" evidence="1">
    <location>
        <begin position="42"/>
        <end position="55"/>
    </location>
</feature>
<evidence type="ECO:0000256" key="1">
    <source>
        <dbReference type="SAM" id="MobiDB-lite"/>
    </source>
</evidence>
<proteinExistence type="predicted"/>
<dbReference type="SUPFAM" id="SSF52540">
    <property type="entry name" value="P-loop containing nucleoside triphosphate hydrolases"/>
    <property type="match status" value="1"/>
</dbReference>
<dbReference type="Pfam" id="PF13374">
    <property type="entry name" value="TPR_10"/>
    <property type="match status" value="4"/>
</dbReference>
<dbReference type="Proteomes" id="UP000275579">
    <property type="component" value="Chromosome"/>
</dbReference>
<dbReference type="GO" id="GO:0043531">
    <property type="term" value="F:ADP binding"/>
    <property type="evidence" value="ECO:0007669"/>
    <property type="project" value="InterPro"/>
</dbReference>
<gene>
    <name evidence="2" type="ORF">DDE74_16805</name>
</gene>
<accession>A0A3Q9K254</accession>
<name>A0A3Q9K254_9ACTN</name>
<evidence type="ECO:0000313" key="3">
    <source>
        <dbReference type="Proteomes" id="UP000275579"/>
    </source>
</evidence>
<dbReference type="EMBL" id="CP029042">
    <property type="protein sequence ID" value="AZS72402.1"/>
    <property type="molecule type" value="Genomic_DNA"/>
</dbReference>
<dbReference type="PANTHER" id="PTHR46082">
    <property type="entry name" value="ATP/GTP-BINDING PROTEIN-RELATED"/>
    <property type="match status" value="1"/>
</dbReference>
<dbReference type="PRINTS" id="PR00364">
    <property type="entry name" value="DISEASERSIST"/>
</dbReference>
<dbReference type="AlphaFoldDB" id="A0A3Q9K254"/>
<dbReference type="InterPro" id="IPR011990">
    <property type="entry name" value="TPR-like_helical_dom_sf"/>
</dbReference>
<dbReference type="Gene3D" id="3.40.50.300">
    <property type="entry name" value="P-loop containing nucleotide triphosphate hydrolases"/>
    <property type="match status" value="1"/>
</dbReference>
<dbReference type="PANTHER" id="PTHR46082:SF6">
    <property type="entry name" value="AAA+ ATPASE DOMAIN-CONTAINING PROTEIN-RELATED"/>
    <property type="match status" value="1"/>
</dbReference>
<reference evidence="2 3" key="1">
    <citation type="submission" date="2018-04" db="EMBL/GenBank/DDBJ databases">
        <title>Complete genome sequences of Streptomyces lydicus strain WYEC and characterization of antagonistic properties of biological control agents.</title>
        <authorList>
            <person name="Mariita R.M."/>
            <person name="Sello J.K."/>
        </authorList>
    </citation>
    <scope>NUCLEOTIDE SEQUENCE [LARGE SCALE GENOMIC DNA]</scope>
    <source>
        <strain evidence="2 3">WYEC 108</strain>
    </source>
</reference>
<feature type="region of interest" description="Disordered" evidence="1">
    <location>
        <begin position="37"/>
        <end position="61"/>
    </location>
</feature>
<dbReference type="Gene3D" id="1.25.40.10">
    <property type="entry name" value="Tetratricopeptide repeat domain"/>
    <property type="match status" value="2"/>
</dbReference>